<dbReference type="AlphaFoldDB" id="A0A059E3J4"/>
<proteinExistence type="predicted"/>
<evidence type="ECO:0000256" key="1">
    <source>
        <dbReference type="ARBA" id="ARBA00022553"/>
    </source>
</evidence>
<reference evidence="8 9" key="2">
    <citation type="journal article" date="2018" name="Nat. Biotechnol.">
        <title>A standardized bacterial taxonomy based on genome phylogeny substantially revises the tree of life.</title>
        <authorList>
            <person name="Parks D.H."/>
            <person name="Chuvochina M."/>
            <person name="Waite D.W."/>
            <person name="Rinke C."/>
            <person name="Skarshewski A."/>
            <person name="Chaumeil P.A."/>
            <person name="Hugenholtz P."/>
        </authorList>
    </citation>
    <scope>NUCLEOTIDE SEQUENCE [LARGE SCALE GENOMIC DNA]</scope>
    <source>
        <strain evidence="5">UBA10378</strain>
        <strain evidence="4">UBA8557</strain>
    </source>
</reference>
<dbReference type="PANTHER" id="PTHR44591:SF25">
    <property type="entry name" value="CHEMOTAXIS TWO-COMPONENT RESPONSE REGULATOR"/>
    <property type="match status" value="1"/>
</dbReference>
<evidence type="ECO:0000313" key="4">
    <source>
        <dbReference type="EMBL" id="HAE94365.1"/>
    </source>
</evidence>
<dbReference type="EMBL" id="AWFH01000009">
    <property type="protein sequence ID" value="KCZ62494.1"/>
    <property type="molecule type" value="Genomic_DNA"/>
</dbReference>
<dbReference type="Pfam" id="PF00072">
    <property type="entry name" value="Response_reg"/>
    <property type="match status" value="1"/>
</dbReference>
<evidence type="ECO:0000256" key="2">
    <source>
        <dbReference type="PROSITE-ProRule" id="PRU00169"/>
    </source>
</evidence>
<dbReference type="InterPro" id="IPR011006">
    <property type="entry name" value="CheY-like_superfamily"/>
</dbReference>
<dbReference type="STRING" id="1280948.HY36_15625"/>
<evidence type="ECO:0000313" key="7">
    <source>
        <dbReference type="Proteomes" id="UP000024547"/>
    </source>
</evidence>
<evidence type="ECO:0000259" key="3">
    <source>
        <dbReference type="PROSITE" id="PS50110"/>
    </source>
</evidence>
<dbReference type="PROSITE" id="PS50110">
    <property type="entry name" value="RESPONSE_REGULATORY"/>
    <property type="match status" value="1"/>
</dbReference>
<dbReference type="OrthoDB" id="9782655at2"/>
<dbReference type="SUPFAM" id="SSF52172">
    <property type="entry name" value="CheY-like"/>
    <property type="match status" value="1"/>
</dbReference>
<dbReference type="Proteomes" id="UP000263957">
    <property type="component" value="Unassembled WGS sequence"/>
</dbReference>
<evidence type="ECO:0000313" key="9">
    <source>
        <dbReference type="Proteomes" id="UP000263957"/>
    </source>
</evidence>
<dbReference type="RefSeq" id="WP_051602576.1">
    <property type="nucleotide sequence ID" value="NZ_AWFH01000009.1"/>
</dbReference>
<keyword evidence="7" id="KW-1185">Reference proteome</keyword>
<dbReference type="SMART" id="SM00448">
    <property type="entry name" value="REC"/>
    <property type="match status" value="1"/>
</dbReference>
<dbReference type="PATRIC" id="fig|1280948.3.peg.1358"/>
<evidence type="ECO:0000313" key="8">
    <source>
        <dbReference type="Proteomes" id="UP000259173"/>
    </source>
</evidence>
<feature type="domain" description="Response regulatory" evidence="3">
    <location>
        <begin position="12"/>
        <end position="126"/>
    </location>
</feature>
<keyword evidence="1 2" id="KW-0597">Phosphoprotein</keyword>
<dbReference type="Proteomes" id="UP000024547">
    <property type="component" value="Unassembled WGS sequence"/>
</dbReference>
<accession>A0A059E3J4</accession>
<reference evidence="6 7" key="1">
    <citation type="journal article" date="2014" name="Antonie Van Leeuwenhoek">
        <title>Hyphomonas beringensis sp. nov. and Hyphomonas chukchiensis sp. nov., isolated from surface seawater of the Bering Sea and Chukchi Sea.</title>
        <authorList>
            <person name="Li C."/>
            <person name="Lai Q."/>
            <person name="Li G."/>
            <person name="Dong C."/>
            <person name="Wang J."/>
            <person name="Liao Y."/>
            <person name="Shao Z."/>
        </authorList>
    </citation>
    <scope>NUCLEOTIDE SEQUENCE [LARGE SCALE GENOMIC DNA]</scope>
    <source>
        <strain evidence="6 7">22II1-22F38</strain>
    </source>
</reference>
<dbReference type="Proteomes" id="UP000259173">
    <property type="component" value="Unassembled WGS sequence"/>
</dbReference>
<dbReference type="EMBL" id="DOGS01000036">
    <property type="protein sequence ID" value="HBQ47583.1"/>
    <property type="molecule type" value="Genomic_DNA"/>
</dbReference>
<dbReference type="PANTHER" id="PTHR44591">
    <property type="entry name" value="STRESS RESPONSE REGULATOR PROTEIN 1"/>
    <property type="match status" value="1"/>
</dbReference>
<name>A0A059E3J4_9PROT</name>
<gene>
    <name evidence="4" type="ORF">DCG65_07375</name>
    <name evidence="5" type="ORF">DD728_01640</name>
    <name evidence="6" type="ORF">HY36_15625</name>
</gene>
<comment type="caution">
    <text evidence="6">The sequence shown here is derived from an EMBL/GenBank/DDBJ whole genome shotgun (WGS) entry which is preliminary data.</text>
</comment>
<dbReference type="InterPro" id="IPR001789">
    <property type="entry name" value="Sig_transdc_resp-reg_receiver"/>
</dbReference>
<dbReference type="EMBL" id="DMBR01000222">
    <property type="protein sequence ID" value="HAE94365.1"/>
    <property type="molecule type" value="Genomic_DNA"/>
</dbReference>
<feature type="modified residue" description="4-aspartylphosphate" evidence="2">
    <location>
        <position position="61"/>
    </location>
</feature>
<dbReference type="GeneID" id="92501285"/>
<sequence length="130" mass="14569">MNQSAHQPELLRIALVEDDEEVRYSLMMLLRSRGFAVDSYRNGMEILMNQPSLQVDCLLIDYKLPRFDGIDLLEKMRVAGTTTPAVLITGYYSPHLKARALKAGFTDVVEKSSKPQDVLNCLATATGQIH</sequence>
<dbReference type="InterPro" id="IPR050595">
    <property type="entry name" value="Bact_response_regulator"/>
</dbReference>
<organism evidence="6 7">
    <name type="scientific">Hyphomonas atlantica</name>
    <dbReference type="NCBI Taxonomy" id="1280948"/>
    <lineage>
        <taxon>Bacteria</taxon>
        <taxon>Pseudomonadati</taxon>
        <taxon>Pseudomonadota</taxon>
        <taxon>Alphaproteobacteria</taxon>
        <taxon>Hyphomonadales</taxon>
        <taxon>Hyphomonadaceae</taxon>
        <taxon>Hyphomonas</taxon>
    </lineage>
</organism>
<protein>
    <submittedName>
        <fullName evidence="4">Response regulator</fullName>
    </submittedName>
</protein>
<dbReference type="eggNOG" id="COG4566">
    <property type="taxonomic scope" value="Bacteria"/>
</dbReference>
<evidence type="ECO:0000313" key="6">
    <source>
        <dbReference type="EMBL" id="KCZ62494.1"/>
    </source>
</evidence>
<dbReference type="CDD" id="cd00156">
    <property type="entry name" value="REC"/>
    <property type="match status" value="1"/>
</dbReference>
<evidence type="ECO:0000313" key="5">
    <source>
        <dbReference type="EMBL" id="HBQ47583.1"/>
    </source>
</evidence>
<dbReference type="GO" id="GO:0000160">
    <property type="term" value="P:phosphorelay signal transduction system"/>
    <property type="evidence" value="ECO:0007669"/>
    <property type="project" value="InterPro"/>
</dbReference>
<dbReference type="Gene3D" id="3.40.50.2300">
    <property type="match status" value="1"/>
</dbReference>